<dbReference type="Gene3D" id="3.90.550.10">
    <property type="entry name" value="Spore Coat Polysaccharide Biosynthesis Protein SpsA, Chain A"/>
    <property type="match status" value="1"/>
</dbReference>
<dbReference type="InterPro" id="IPR001173">
    <property type="entry name" value="Glyco_trans_2-like"/>
</dbReference>
<dbReference type="PANTHER" id="PTHR22916:SF51">
    <property type="entry name" value="GLYCOSYLTRANSFERASE EPSH-RELATED"/>
    <property type="match status" value="1"/>
</dbReference>
<comment type="similarity">
    <text evidence="1">Belongs to the glycosyltransferase 2 family.</text>
</comment>
<keyword evidence="6" id="KW-1185">Reference proteome</keyword>
<accession>A0ABX2ZNN3</accession>
<keyword evidence="3 5" id="KW-0808">Transferase</keyword>
<evidence type="ECO:0000256" key="2">
    <source>
        <dbReference type="ARBA" id="ARBA00022676"/>
    </source>
</evidence>
<protein>
    <submittedName>
        <fullName evidence="5">Glycosyl transferase</fullName>
    </submittedName>
</protein>
<dbReference type="EMBL" id="MDKC01000036">
    <property type="protein sequence ID" value="ODG90089.1"/>
    <property type="molecule type" value="Genomic_DNA"/>
</dbReference>
<evidence type="ECO:0000256" key="1">
    <source>
        <dbReference type="ARBA" id="ARBA00006739"/>
    </source>
</evidence>
<gene>
    <name evidence="5" type="ORF">BED47_14605</name>
</gene>
<dbReference type="InterPro" id="IPR029044">
    <property type="entry name" value="Nucleotide-diphossugar_trans"/>
</dbReference>
<reference evidence="5 6" key="1">
    <citation type="submission" date="2016-07" db="EMBL/GenBank/DDBJ databases">
        <authorList>
            <person name="Townsley L."/>
            <person name="Shank E.A."/>
        </authorList>
    </citation>
    <scope>NUCLEOTIDE SEQUENCE [LARGE SCALE GENOMIC DNA]</scope>
    <source>
        <strain evidence="5 6">CH01</strain>
    </source>
</reference>
<dbReference type="Proteomes" id="UP000094580">
    <property type="component" value="Unassembled WGS sequence"/>
</dbReference>
<comment type="caution">
    <text evidence="5">The sequence shown here is derived from an EMBL/GenBank/DDBJ whole genome shotgun (WGS) entry which is preliminary data.</text>
</comment>
<evidence type="ECO:0000256" key="3">
    <source>
        <dbReference type="ARBA" id="ARBA00022679"/>
    </source>
</evidence>
<dbReference type="PANTHER" id="PTHR22916">
    <property type="entry name" value="GLYCOSYLTRANSFERASE"/>
    <property type="match status" value="1"/>
</dbReference>
<evidence type="ECO:0000259" key="4">
    <source>
        <dbReference type="Pfam" id="PF00535"/>
    </source>
</evidence>
<keyword evidence="2" id="KW-0328">Glycosyltransferase</keyword>
<dbReference type="SUPFAM" id="SSF53448">
    <property type="entry name" value="Nucleotide-diphospho-sugar transferases"/>
    <property type="match status" value="1"/>
</dbReference>
<feature type="domain" description="Glycosyltransferase 2-like" evidence="4">
    <location>
        <begin position="7"/>
        <end position="157"/>
    </location>
</feature>
<evidence type="ECO:0000313" key="6">
    <source>
        <dbReference type="Proteomes" id="UP000094580"/>
    </source>
</evidence>
<sequence length="378" mass="44402">MNQPLISVILPIYNVENYIHECLNSLLNQTIGYENLEVIMVNDCSTDRTPIIIDEYAAKYENFKVIHFTENSGAPGKPRNVGIENATGKYTIFLDPDDIVPADAYERLINVIENSESDFVMGKMQSFDDETKRRHEHVTFKQYQLQKKYIDVNIDNVPFFYQVKTAIILKLVKTEFLLKNKINFIEGMKNGEDKYYDIQLFSKAKKFSYIPEVIYLYRARNDEKNLSLTQRDIISTVENDVKSALIIKPLLTQKEFKYFQINVFRSIFWKIGDADFKKLTKDQQHYLLNLIKDVAVGYDSDITKEYMEVEEPIISLISSGHIVEALDYNLLLISRRWWFKISKELEKDYKKSSKIRNSNFWKVTSPLRKVIRLVKRVS</sequence>
<dbReference type="GO" id="GO:0016740">
    <property type="term" value="F:transferase activity"/>
    <property type="evidence" value="ECO:0007669"/>
    <property type="project" value="UniProtKB-KW"/>
</dbReference>
<dbReference type="Pfam" id="PF00535">
    <property type="entry name" value="Glycos_transf_2"/>
    <property type="match status" value="1"/>
</dbReference>
<proteinExistence type="inferred from homology"/>
<dbReference type="RefSeq" id="WP_069035418.1">
    <property type="nucleotide sequence ID" value="NZ_MDKC01000036.1"/>
</dbReference>
<evidence type="ECO:0000313" key="5">
    <source>
        <dbReference type="EMBL" id="ODG90089.1"/>
    </source>
</evidence>
<organism evidence="5 6">
    <name type="scientific">Gottfriedia luciferensis</name>
    <dbReference type="NCBI Taxonomy" id="178774"/>
    <lineage>
        <taxon>Bacteria</taxon>
        <taxon>Bacillati</taxon>
        <taxon>Bacillota</taxon>
        <taxon>Bacilli</taxon>
        <taxon>Bacillales</taxon>
        <taxon>Bacillaceae</taxon>
        <taxon>Gottfriedia</taxon>
    </lineage>
</organism>
<name>A0ABX2ZNN3_9BACI</name>
<dbReference type="CDD" id="cd00761">
    <property type="entry name" value="Glyco_tranf_GTA_type"/>
    <property type="match status" value="1"/>
</dbReference>